<proteinExistence type="predicted"/>
<evidence type="ECO:0008006" key="5">
    <source>
        <dbReference type="Google" id="ProtNLM"/>
    </source>
</evidence>
<evidence type="ECO:0000313" key="3">
    <source>
        <dbReference type="EMBL" id="MTH61023.1"/>
    </source>
</evidence>
<dbReference type="EMBL" id="WMIG01000012">
    <property type="protein sequence ID" value="MTH61023.1"/>
    <property type="molecule type" value="Genomic_DNA"/>
</dbReference>
<name>A0A844HL89_9RHOB</name>
<dbReference type="InterPro" id="IPR011990">
    <property type="entry name" value="TPR-like_helical_dom_sf"/>
</dbReference>
<evidence type="ECO:0000313" key="4">
    <source>
        <dbReference type="Proteomes" id="UP000449846"/>
    </source>
</evidence>
<protein>
    <recommendedName>
        <fullName evidence="5">Tetratricopeptide repeat protein</fullName>
    </recommendedName>
</protein>
<dbReference type="SUPFAM" id="SSF48452">
    <property type="entry name" value="TPR-like"/>
    <property type="match status" value="1"/>
</dbReference>
<feature type="region of interest" description="Disordered" evidence="1">
    <location>
        <begin position="236"/>
        <end position="297"/>
    </location>
</feature>
<feature type="chain" id="PRO_5032566419" description="Tetratricopeptide repeat protein" evidence="2">
    <location>
        <begin position="20"/>
        <end position="462"/>
    </location>
</feature>
<reference evidence="3 4" key="1">
    <citation type="submission" date="2019-11" db="EMBL/GenBank/DDBJ databases">
        <authorList>
            <person name="Dong K."/>
        </authorList>
    </citation>
    <scope>NUCLEOTIDE SEQUENCE [LARGE SCALE GENOMIC DNA]</scope>
    <source>
        <strain evidence="3 4">NBRC 112902</strain>
    </source>
</reference>
<dbReference type="AlphaFoldDB" id="A0A844HL89"/>
<evidence type="ECO:0000256" key="1">
    <source>
        <dbReference type="SAM" id="MobiDB-lite"/>
    </source>
</evidence>
<keyword evidence="4" id="KW-1185">Reference proteome</keyword>
<dbReference type="OrthoDB" id="7324591at2"/>
<dbReference type="RefSeq" id="WP_155040961.1">
    <property type="nucleotide sequence ID" value="NZ_JBHGCD010000021.1"/>
</dbReference>
<evidence type="ECO:0000256" key="2">
    <source>
        <dbReference type="SAM" id="SignalP"/>
    </source>
</evidence>
<keyword evidence="2" id="KW-0732">Signal</keyword>
<gene>
    <name evidence="3" type="ORF">GL300_17570</name>
</gene>
<organism evidence="3 4">
    <name type="scientific">Paracoccus litorisediminis</name>
    <dbReference type="NCBI Taxonomy" id="2006130"/>
    <lineage>
        <taxon>Bacteria</taxon>
        <taxon>Pseudomonadati</taxon>
        <taxon>Pseudomonadota</taxon>
        <taxon>Alphaproteobacteria</taxon>
        <taxon>Rhodobacterales</taxon>
        <taxon>Paracoccaceae</taxon>
        <taxon>Paracoccus</taxon>
    </lineage>
</organism>
<comment type="caution">
    <text evidence="3">The sequence shown here is derived from an EMBL/GenBank/DDBJ whole genome shotgun (WGS) entry which is preliminary data.</text>
</comment>
<accession>A0A844HL89</accession>
<dbReference type="Proteomes" id="UP000449846">
    <property type="component" value="Unassembled WGS sequence"/>
</dbReference>
<feature type="signal peptide" evidence="2">
    <location>
        <begin position="1"/>
        <end position="19"/>
    </location>
</feature>
<feature type="compositionally biased region" description="Low complexity" evidence="1">
    <location>
        <begin position="236"/>
        <end position="275"/>
    </location>
</feature>
<sequence length="462" mass="50560">MIRSTIFAAMMLAALPAFAQDAPSPDEFLALNIYLQRNETAAVEAELRRLRLKYPQWTPPADLRQLSNSAPSGEIDTFYKQIAAGQIEQARGTLAAMRRDYPNWTPPADMTTQLETASGQQTLDSALDGGDVDAARSVAARTPGLLRCDRINNAWRIADGQRSAGRSAEALATYRAILGACVNPADLTATIEKADAVSSSTELRAMVAQVSGRFPAEAARFDELLQRLLAGRGSGAAAPAVAQPRTEQPAPRQQAATPRAEPQQQAQPQRQQQTRSPDAGRAEVVAPRRSNESPAQCAARTANARAAGTVLERAWCVYNLNRTMDAMADFRTALSGRLTAKQQREAQYGLALSYLKLGMAEEASRIAAKTDFTRQQRVDVERQILDQRGVQAYRERRFRDAVRYFDALEQVTGGIRRDLAILRAYAYLNAGQRPKAHAEFLRLNNELSTTETRKGLAAAASE</sequence>